<keyword evidence="12" id="KW-0175">Coiled coil</keyword>
<dbReference type="PANTHER" id="PTHR13822:SF10">
    <property type="entry name" value="ATP SYNTHASE EPSILON CHAIN, CHLOROPLASTIC"/>
    <property type="match status" value="1"/>
</dbReference>
<dbReference type="Gene3D" id="2.60.15.10">
    <property type="entry name" value="F0F1 ATP synthase delta/epsilon subunit, N-terminal"/>
    <property type="match status" value="1"/>
</dbReference>
<comment type="function">
    <text evidence="1 10">Produces ATP from ADP in the presence of a proton gradient across the membrane.</text>
</comment>
<dbReference type="EMBL" id="FNCE01000014">
    <property type="protein sequence ID" value="SDG46579.1"/>
    <property type="molecule type" value="Genomic_DNA"/>
</dbReference>
<evidence type="ECO:0000256" key="11">
    <source>
        <dbReference type="RuleBase" id="RU003656"/>
    </source>
</evidence>
<dbReference type="GO" id="GO:0005524">
    <property type="term" value="F:ATP binding"/>
    <property type="evidence" value="ECO:0007669"/>
    <property type="project" value="UniProtKB-UniRule"/>
</dbReference>
<reference evidence="14 15" key="1">
    <citation type="submission" date="2016-10" db="EMBL/GenBank/DDBJ databases">
        <authorList>
            <person name="de Groot N.N."/>
        </authorList>
    </citation>
    <scope>NUCLEOTIDE SEQUENCE [LARGE SCALE GENOMIC DNA]</scope>
    <source>
        <strain evidence="14 15">DSM 25584</strain>
    </source>
</reference>
<proteinExistence type="inferred from homology"/>
<evidence type="ECO:0000256" key="7">
    <source>
        <dbReference type="ARBA" id="ARBA00023136"/>
    </source>
</evidence>
<evidence type="ECO:0000259" key="13">
    <source>
        <dbReference type="Pfam" id="PF02823"/>
    </source>
</evidence>
<evidence type="ECO:0000313" key="14">
    <source>
        <dbReference type="EMBL" id="SDG46579.1"/>
    </source>
</evidence>
<evidence type="ECO:0000256" key="9">
    <source>
        <dbReference type="ARBA" id="ARBA00023310"/>
    </source>
</evidence>
<evidence type="ECO:0000256" key="2">
    <source>
        <dbReference type="ARBA" id="ARBA00004184"/>
    </source>
</evidence>
<feature type="domain" description="ATP synthase F1 complex delta/epsilon subunit N-terminal" evidence="13">
    <location>
        <begin position="8"/>
        <end position="85"/>
    </location>
</feature>
<dbReference type="OrthoDB" id="9799969at2"/>
<keyword evidence="10" id="KW-1003">Cell membrane</keyword>
<comment type="similarity">
    <text evidence="3 10 11">Belongs to the ATPase epsilon chain family.</text>
</comment>
<keyword evidence="9 10" id="KW-0066">ATP synthesis</keyword>
<dbReference type="AlphaFoldDB" id="A0A1G7UHN1"/>
<organism evidence="14 15">
    <name type="scientific">Limimonas halophila</name>
    <dbReference type="NCBI Taxonomy" id="1082479"/>
    <lineage>
        <taxon>Bacteria</taxon>
        <taxon>Pseudomonadati</taxon>
        <taxon>Pseudomonadota</taxon>
        <taxon>Alphaproteobacteria</taxon>
        <taxon>Rhodospirillales</taxon>
        <taxon>Rhodovibrionaceae</taxon>
        <taxon>Limimonas</taxon>
    </lineage>
</organism>
<dbReference type="STRING" id="1082479.SAMN05216241_11429"/>
<keyword evidence="8 10" id="KW-0139">CF(1)</keyword>
<evidence type="ECO:0000313" key="15">
    <source>
        <dbReference type="Proteomes" id="UP000199415"/>
    </source>
</evidence>
<sequence>MAANDAISFELVSPERLEISEDVEMVTVPGAEGQFGVLARHAPLISSLRPGVIGICRSGREPDERYFVASGFAEVTGERCTVLAEHPEKVDELDRAAVEKALENARVDYNDAKDEKERDAAAWRVQVNDARLRAITG</sequence>
<dbReference type="GO" id="GO:0045259">
    <property type="term" value="C:proton-transporting ATP synthase complex"/>
    <property type="evidence" value="ECO:0007669"/>
    <property type="project" value="UniProtKB-KW"/>
</dbReference>
<comment type="subunit">
    <text evidence="10 11">F-type ATPases have 2 components, CF(1) - the catalytic core - and CF(0) - the membrane proton channel. CF(1) has five subunits: alpha(3), beta(3), gamma(1), delta(1), epsilon(1). CF(0) has three main subunits: a, b and c.</text>
</comment>
<keyword evidence="4 10" id="KW-0813">Transport</keyword>
<dbReference type="GO" id="GO:0012505">
    <property type="term" value="C:endomembrane system"/>
    <property type="evidence" value="ECO:0007669"/>
    <property type="project" value="UniProtKB-SubCell"/>
</dbReference>
<evidence type="ECO:0000256" key="4">
    <source>
        <dbReference type="ARBA" id="ARBA00022448"/>
    </source>
</evidence>
<evidence type="ECO:0000256" key="5">
    <source>
        <dbReference type="ARBA" id="ARBA00022781"/>
    </source>
</evidence>
<evidence type="ECO:0000256" key="3">
    <source>
        <dbReference type="ARBA" id="ARBA00005712"/>
    </source>
</evidence>
<accession>A0A1G7UHN1</accession>
<name>A0A1G7UHN1_9PROT</name>
<evidence type="ECO:0000256" key="6">
    <source>
        <dbReference type="ARBA" id="ARBA00023065"/>
    </source>
</evidence>
<keyword evidence="7 10" id="KW-0472">Membrane</keyword>
<evidence type="ECO:0000256" key="1">
    <source>
        <dbReference type="ARBA" id="ARBA00003543"/>
    </source>
</evidence>
<keyword evidence="5 10" id="KW-0375">Hydrogen ion transport</keyword>
<protein>
    <recommendedName>
        <fullName evidence="10">ATP synthase epsilon chain</fullName>
    </recommendedName>
    <alternativeName>
        <fullName evidence="10">ATP synthase F1 sector epsilon subunit</fullName>
    </alternativeName>
    <alternativeName>
        <fullName evidence="10">F-ATPase epsilon subunit</fullName>
    </alternativeName>
</protein>
<dbReference type="RefSeq" id="WP_090021805.1">
    <property type="nucleotide sequence ID" value="NZ_FNCE01000014.1"/>
</dbReference>
<dbReference type="InterPro" id="IPR036771">
    <property type="entry name" value="ATPsynth_dsu/esu_N"/>
</dbReference>
<gene>
    <name evidence="10" type="primary">atpC</name>
    <name evidence="14" type="ORF">SAMN05216241_11429</name>
</gene>
<evidence type="ECO:0000256" key="10">
    <source>
        <dbReference type="HAMAP-Rule" id="MF_00530"/>
    </source>
</evidence>
<dbReference type="HAMAP" id="MF_00530">
    <property type="entry name" value="ATP_synth_epsil_bac"/>
    <property type="match status" value="1"/>
</dbReference>
<dbReference type="Proteomes" id="UP000199415">
    <property type="component" value="Unassembled WGS sequence"/>
</dbReference>
<dbReference type="GO" id="GO:0046933">
    <property type="term" value="F:proton-transporting ATP synthase activity, rotational mechanism"/>
    <property type="evidence" value="ECO:0007669"/>
    <property type="project" value="UniProtKB-UniRule"/>
</dbReference>
<dbReference type="PANTHER" id="PTHR13822">
    <property type="entry name" value="ATP SYNTHASE DELTA/EPSILON CHAIN"/>
    <property type="match status" value="1"/>
</dbReference>
<dbReference type="InterPro" id="IPR020546">
    <property type="entry name" value="ATP_synth_F1_dsu/esu_N"/>
</dbReference>
<evidence type="ECO:0000256" key="8">
    <source>
        <dbReference type="ARBA" id="ARBA00023196"/>
    </source>
</evidence>
<dbReference type="Pfam" id="PF02823">
    <property type="entry name" value="ATP-synt_DE_N"/>
    <property type="match status" value="1"/>
</dbReference>
<dbReference type="CDD" id="cd12152">
    <property type="entry name" value="F1-ATPase_delta"/>
    <property type="match status" value="1"/>
</dbReference>
<evidence type="ECO:0000256" key="12">
    <source>
        <dbReference type="SAM" id="Coils"/>
    </source>
</evidence>
<dbReference type="InterPro" id="IPR001469">
    <property type="entry name" value="ATP_synth_F1_dsu/esu"/>
</dbReference>
<comment type="subcellular location">
    <subcellularLocation>
        <location evidence="10">Cell membrane</location>
        <topology evidence="10">Peripheral membrane protein</topology>
    </subcellularLocation>
    <subcellularLocation>
        <location evidence="2">Endomembrane system</location>
        <topology evidence="2">Peripheral membrane protein</topology>
    </subcellularLocation>
</comment>
<keyword evidence="6 10" id="KW-0406">Ion transport</keyword>
<dbReference type="GO" id="GO:0005886">
    <property type="term" value="C:plasma membrane"/>
    <property type="evidence" value="ECO:0007669"/>
    <property type="project" value="UniProtKB-SubCell"/>
</dbReference>
<feature type="coiled-coil region" evidence="12">
    <location>
        <begin position="95"/>
        <end position="122"/>
    </location>
</feature>
<dbReference type="NCBIfam" id="TIGR01216">
    <property type="entry name" value="ATP_synt_epsi"/>
    <property type="match status" value="1"/>
</dbReference>
<keyword evidence="15" id="KW-1185">Reference proteome</keyword>
<dbReference type="SUPFAM" id="SSF51344">
    <property type="entry name" value="Epsilon subunit of F1F0-ATP synthase N-terminal domain"/>
    <property type="match status" value="1"/>
</dbReference>